<sequence>MTKPEMLVWYPLLVVSEIRSAYEDPRTLTAFLPLPQPSPPAFCSPYTLLEGIANPISPTMDVDVESNLRLVSTRHSRLEGG</sequence>
<comment type="caution">
    <text evidence="1">The sequence shown here is derived from an EMBL/GenBank/DDBJ whole genome shotgun (WGS) entry which is preliminary data.</text>
</comment>
<dbReference type="AlphaFoldDB" id="A0AAJ0MNP0"/>
<name>A0AAJ0MNP0_9PEZI</name>
<dbReference type="EMBL" id="JAULSX010000007">
    <property type="protein sequence ID" value="KAK3488040.1"/>
    <property type="molecule type" value="Genomic_DNA"/>
</dbReference>
<organism evidence="1 2">
    <name type="scientific">Neurospora hispaniola</name>
    <dbReference type="NCBI Taxonomy" id="588809"/>
    <lineage>
        <taxon>Eukaryota</taxon>
        <taxon>Fungi</taxon>
        <taxon>Dikarya</taxon>
        <taxon>Ascomycota</taxon>
        <taxon>Pezizomycotina</taxon>
        <taxon>Sordariomycetes</taxon>
        <taxon>Sordariomycetidae</taxon>
        <taxon>Sordariales</taxon>
        <taxon>Sordariaceae</taxon>
        <taxon>Neurospora</taxon>
    </lineage>
</organism>
<keyword evidence="2" id="KW-1185">Reference proteome</keyword>
<gene>
    <name evidence="1" type="ORF">B0T23DRAFT_407218</name>
</gene>
<evidence type="ECO:0000313" key="1">
    <source>
        <dbReference type="EMBL" id="KAK3488040.1"/>
    </source>
</evidence>
<reference evidence="1 2" key="1">
    <citation type="journal article" date="2023" name="Mol. Phylogenet. Evol.">
        <title>Genome-scale phylogeny and comparative genomics of the fungal order Sordariales.</title>
        <authorList>
            <person name="Hensen N."/>
            <person name="Bonometti L."/>
            <person name="Westerberg I."/>
            <person name="Brannstrom I.O."/>
            <person name="Guillou S."/>
            <person name="Cros-Aarteil S."/>
            <person name="Calhoun S."/>
            <person name="Haridas S."/>
            <person name="Kuo A."/>
            <person name="Mondo S."/>
            <person name="Pangilinan J."/>
            <person name="Riley R."/>
            <person name="LaButti K."/>
            <person name="Andreopoulos B."/>
            <person name="Lipzen A."/>
            <person name="Chen C."/>
            <person name="Yan M."/>
            <person name="Daum C."/>
            <person name="Ng V."/>
            <person name="Clum A."/>
            <person name="Steindorff A."/>
            <person name="Ohm R.A."/>
            <person name="Martin F."/>
            <person name="Silar P."/>
            <person name="Natvig D.O."/>
            <person name="Lalanne C."/>
            <person name="Gautier V."/>
            <person name="Ament-Velasquez S.L."/>
            <person name="Kruys A."/>
            <person name="Hutchinson M.I."/>
            <person name="Powell A.J."/>
            <person name="Barry K."/>
            <person name="Miller A.N."/>
            <person name="Grigoriev I.V."/>
            <person name="Debuchy R."/>
            <person name="Gladieux P."/>
            <person name="Hiltunen Thoren M."/>
            <person name="Johannesson H."/>
        </authorList>
    </citation>
    <scope>NUCLEOTIDE SEQUENCE [LARGE SCALE GENOMIC DNA]</scope>
    <source>
        <strain evidence="1 2">FGSC 10403</strain>
    </source>
</reference>
<protein>
    <submittedName>
        <fullName evidence="1">Uncharacterized protein</fullName>
    </submittedName>
</protein>
<evidence type="ECO:0000313" key="2">
    <source>
        <dbReference type="Proteomes" id="UP001285908"/>
    </source>
</evidence>
<accession>A0AAJ0MNP0</accession>
<dbReference type="RefSeq" id="XP_062690167.1">
    <property type="nucleotide sequence ID" value="XM_062839168.1"/>
</dbReference>
<proteinExistence type="predicted"/>
<dbReference type="GeneID" id="87876790"/>
<dbReference type="Proteomes" id="UP001285908">
    <property type="component" value="Unassembled WGS sequence"/>
</dbReference>